<reference evidence="9 10" key="1">
    <citation type="submission" date="2018-11" db="EMBL/GenBank/DDBJ databases">
        <authorList>
            <consortium name="Pathogen Informatics"/>
        </authorList>
    </citation>
    <scope>NUCLEOTIDE SEQUENCE [LARGE SCALE GENOMIC DNA]</scope>
</reference>
<evidence type="ECO:0000313" key="9">
    <source>
        <dbReference type="EMBL" id="VDM71352.1"/>
    </source>
</evidence>
<dbReference type="Gene3D" id="1.10.150.20">
    <property type="entry name" value="5' to 3' exonuclease, C-terminal subdomain"/>
    <property type="match status" value="1"/>
</dbReference>
<dbReference type="PANTHER" id="PTHR10102:SF0">
    <property type="entry name" value="DNA-DIRECTED RNA POLYMERASE, MITOCHONDRIAL"/>
    <property type="match status" value="1"/>
</dbReference>
<evidence type="ECO:0000313" key="10">
    <source>
        <dbReference type="Proteomes" id="UP000270094"/>
    </source>
</evidence>
<evidence type="ECO:0000256" key="4">
    <source>
        <dbReference type="ARBA" id="ARBA00022679"/>
    </source>
</evidence>
<dbReference type="GO" id="GO:0034245">
    <property type="term" value="C:mitochondrial DNA-directed RNA polymerase complex"/>
    <property type="evidence" value="ECO:0007669"/>
    <property type="project" value="TreeGrafter"/>
</dbReference>
<evidence type="ECO:0000256" key="7">
    <source>
        <dbReference type="ARBA" id="ARBA00048552"/>
    </source>
</evidence>
<dbReference type="EMBL" id="UYYB01020032">
    <property type="protein sequence ID" value="VDM71352.1"/>
    <property type="molecule type" value="Genomic_DNA"/>
</dbReference>
<keyword evidence="10" id="KW-1185">Reference proteome</keyword>
<organism evidence="9 10">
    <name type="scientific">Strongylus vulgaris</name>
    <name type="common">Blood worm</name>
    <dbReference type="NCBI Taxonomy" id="40348"/>
    <lineage>
        <taxon>Eukaryota</taxon>
        <taxon>Metazoa</taxon>
        <taxon>Ecdysozoa</taxon>
        <taxon>Nematoda</taxon>
        <taxon>Chromadorea</taxon>
        <taxon>Rhabditida</taxon>
        <taxon>Rhabditina</taxon>
        <taxon>Rhabditomorpha</taxon>
        <taxon>Strongyloidea</taxon>
        <taxon>Strongylidae</taxon>
        <taxon>Strongylus</taxon>
    </lineage>
</organism>
<dbReference type="GO" id="GO:0001018">
    <property type="term" value="F:mitochondrial promoter sequence-specific DNA binding"/>
    <property type="evidence" value="ECO:0007669"/>
    <property type="project" value="TreeGrafter"/>
</dbReference>
<evidence type="ECO:0000256" key="2">
    <source>
        <dbReference type="ARBA" id="ARBA00012418"/>
    </source>
</evidence>
<dbReference type="InterPro" id="IPR043502">
    <property type="entry name" value="DNA/RNA_pol_sf"/>
</dbReference>
<comment type="similarity">
    <text evidence="1">Belongs to the phage and mitochondrial RNA polymerase family.</text>
</comment>
<dbReference type="InterPro" id="IPR002092">
    <property type="entry name" value="DNA-dir_Rpol_phage-type"/>
</dbReference>
<proteinExistence type="inferred from homology"/>
<dbReference type="Pfam" id="PF00940">
    <property type="entry name" value="RNA_pol"/>
    <property type="match status" value="1"/>
</dbReference>
<evidence type="ECO:0000256" key="6">
    <source>
        <dbReference type="ARBA" id="ARBA00023163"/>
    </source>
</evidence>
<gene>
    <name evidence="9" type="ORF">SVUK_LOCUS6350</name>
</gene>
<protein>
    <recommendedName>
        <fullName evidence="2">DNA-directed RNA polymerase</fullName>
        <ecNumber evidence="2">2.7.7.6</ecNumber>
    </recommendedName>
</protein>
<keyword evidence="6" id="KW-0804">Transcription</keyword>
<dbReference type="OrthoDB" id="5838710at2759"/>
<sequence length="65" mass="7345">MEWETPLGLPVVQPYVIAKEKQGRVIHVPVSTKQVGAFPPNLIHSLDSCHMMLTSLDCSRRYILL</sequence>
<name>A0A3P7KVY1_STRVU</name>
<dbReference type="GO" id="GO:0003899">
    <property type="term" value="F:DNA-directed RNA polymerase activity"/>
    <property type="evidence" value="ECO:0007669"/>
    <property type="project" value="UniProtKB-EC"/>
</dbReference>
<dbReference type="SUPFAM" id="SSF56672">
    <property type="entry name" value="DNA/RNA polymerases"/>
    <property type="match status" value="1"/>
</dbReference>
<dbReference type="GO" id="GO:0006390">
    <property type="term" value="P:mitochondrial transcription"/>
    <property type="evidence" value="ECO:0007669"/>
    <property type="project" value="TreeGrafter"/>
</dbReference>
<evidence type="ECO:0000256" key="1">
    <source>
        <dbReference type="ARBA" id="ARBA00009493"/>
    </source>
</evidence>
<evidence type="ECO:0000256" key="3">
    <source>
        <dbReference type="ARBA" id="ARBA00022478"/>
    </source>
</evidence>
<dbReference type="AlphaFoldDB" id="A0A3P7KVY1"/>
<keyword evidence="3" id="KW-0240">DNA-directed RNA polymerase</keyword>
<feature type="domain" description="DNA-directed RNA polymerase C-terminal" evidence="8">
    <location>
        <begin position="1"/>
        <end position="61"/>
    </location>
</feature>
<dbReference type="Proteomes" id="UP000270094">
    <property type="component" value="Unassembled WGS sequence"/>
</dbReference>
<evidence type="ECO:0000256" key="5">
    <source>
        <dbReference type="ARBA" id="ARBA00022695"/>
    </source>
</evidence>
<comment type="catalytic activity">
    <reaction evidence="7">
        <text>RNA(n) + a ribonucleoside 5'-triphosphate = RNA(n+1) + diphosphate</text>
        <dbReference type="Rhea" id="RHEA:21248"/>
        <dbReference type="Rhea" id="RHEA-COMP:14527"/>
        <dbReference type="Rhea" id="RHEA-COMP:17342"/>
        <dbReference type="ChEBI" id="CHEBI:33019"/>
        <dbReference type="ChEBI" id="CHEBI:61557"/>
        <dbReference type="ChEBI" id="CHEBI:140395"/>
        <dbReference type="EC" id="2.7.7.6"/>
    </reaction>
</comment>
<dbReference type="InterPro" id="IPR046950">
    <property type="entry name" value="DNA-dir_Rpol_C_phage-type"/>
</dbReference>
<keyword evidence="4" id="KW-0808">Transferase</keyword>
<keyword evidence="5" id="KW-0548">Nucleotidyltransferase</keyword>
<accession>A0A3P7KVY1</accession>
<dbReference type="EC" id="2.7.7.6" evidence="2"/>
<dbReference type="PANTHER" id="PTHR10102">
    <property type="entry name" value="DNA-DIRECTED RNA POLYMERASE, MITOCHONDRIAL"/>
    <property type="match status" value="1"/>
</dbReference>
<evidence type="ECO:0000259" key="8">
    <source>
        <dbReference type="Pfam" id="PF00940"/>
    </source>
</evidence>